<sequence length="249" mass="28734">MPPKYRGFGEREKDIFVSMSKDGKIRRSTYVVPVIPRVNKHGNHTINPPVIRTLPFEWENVNEETKTKKRNKVEDRVRNWNTILPLLLEAFKQGCGIEAPLPEALVPMADPLLCSCPEKATKSISCIFKCGIRVTEIQYCKKCKHQHLPIVLMRRHLFPLTPEDPNVAIHVVQMRSMYLMHHICSTSIHAISEWARAEYHAQLPIPASFKQRLNEALPMYAKMMLNLGKEHREVCNLKSECPLCQFNIV</sequence>
<gene>
    <name evidence="1" type="ORF">INT45_000905</name>
</gene>
<organism evidence="1 2">
    <name type="scientific">Circinella minor</name>
    <dbReference type="NCBI Taxonomy" id="1195481"/>
    <lineage>
        <taxon>Eukaryota</taxon>
        <taxon>Fungi</taxon>
        <taxon>Fungi incertae sedis</taxon>
        <taxon>Mucoromycota</taxon>
        <taxon>Mucoromycotina</taxon>
        <taxon>Mucoromycetes</taxon>
        <taxon>Mucorales</taxon>
        <taxon>Lichtheimiaceae</taxon>
        <taxon>Circinella</taxon>
    </lineage>
</organism>
<dbReference type="EMBL" id="JAEPRB010000328">
    <property type="protein sequence ID" value="KAG2217100.1"/>
    <property type="molecule type" value="Genomic_DNA"/>
</dbReference>
<dbReference type="Proteomes" id="UP000646827">
    <property type="component" value="Unassembled WGS sequence"/>
</dbReference>
<comment type="caution">
    <text evidence="1">The sequence shown here is derived from an EMBL/GenBank/DDBJ whole genome shotgun (WGS) entry which is preliminary data.</text>
</comment>
<evidence type="ECO:0000313" key="2">
    <source>
        <dbReference type="Proteomes" id="UP000646827"/>
    </source>
</evidence>
<proteinExistence type="predicted"/>
<dbReference type="AlphaFoldDB" id="A0A8H7VE52"/>
<keyword evidence="2" id="KW-1185">Reference proteome</keyword>
<dbReference type="OrthoDB" id="2295869at2759"/>
<accession>A0A8H7VE52</accession>
<name>A0A8H7VE52_9FUNG</name>
<reference evidence="1 2" key="1">
    <citation type="submission" date="2020-12" db="EMBL/GenBank/DDBJ databases">
        <title>Metabolic potential, ecology and presence of endohyphal bacteria is reflected in genomic diversity of Mucoromycotina.</title>
        <authorList>
            <person name="Muszewska A."/>
            <person name="Okrasinska A."/>
            <person name="Steczkiewicz K."/>
            <person name="Drgas O."/>
            <person name="Orlowska M."/>
            <person name="Perlinska-Lenart U."/>
            <person name="Aleksandrzak-Piekarczyk T."/>
            <person name="Szatraj K."/>
            <person name="Zielenkiewicz U."/>
            <person name="Pilsyk S."/>
            <person name="Malc E."/>
            <person name="Mieczkowski P."/>
            <person name="Kruszewska J.S."/>
            <person name="Biernat P."/>
            <person name="Pawlowska J."/>
        </authorList>
    </citation>
    <scope>NUCLEOTIDE SEQUENCE [LARGE SCALE GENOMIC DNA]</scope>
    <source>
        <strain evidence="1 2">CBS 142.35</strain>
    </source>
</reference>
<evidence type="ECO:0000313" key="1">
    <source>
        <dbReference type="EMBL" id="KAG2217100.1"/>
    </source>
</evidence>
<protein>
    <submittedName>
        <fullName evidence="1">Uncharacterized protein</fullName>
    </submittedName>
</protein>